<sequence>MTFSNQKLSDIAISVPGAIKLFREYDLDYCCGGSVELASAAQAKNLDINEINTRLTELQNTPSEIDEPNWTETPFNELITYIITRFHDGHREQLPELLELAKKVEEVHADREDCPIGVAAELENIFADLSQHLMKEEQILFPMINAGNYMMATMPIRVMEMEHDEMGDQLEVLKSLTNNVTAPADACTSWRTLYSGIAHFIDELMLHTHTENNILFPRVRKAADVE</sequence>
<dbReference type="PANTHER" id="PTHR36438:SF1">
    <property type="entry name" value="IRON-SULFUR CLUSTER REPAIR PROTEIN YTFE"/>
    <property type="match status" value="1"/>
</dbReference>
<proteinExistence type="predicted"/>
<dbReference type="Pfam" id="PF04405">
    <property type="entry name" value="ScdA_N"/>
    <property type="match status" value="1"/>
</dbReference>
<evidence type="ECO:0000256" key="4">
    <source>
        <dbReference type="ARBA" id="ARBA00023004"/>
    </source>
</evidence>
<keyword evidence="3" id="KW-0479">Metal-binding</keyword>
<evidence type="ECO:0000259" key="5">
    <source>
        <dbReference type="Pfam" id="PF01814"/>
    </source>
</evidence>
<protein>
    <submittedName>
        <fullName evidence="6">Iron-sulfur cluster repair di-iron protein</fullName>
    </submittedName>
</protein>
<dbReference type="PANTHER" id="PTHR36438">
    <property type="entry name" value="IRON-SULFUR CLUSTER REPAIR PROTEIN YTFE"/>
    <property type="match status" value="1"/>
</dbReference>
<comment type="subcellular location">
    <subcellularLocation>
        <location evidence="1">Cytoplasm</location>
    </subcellularLocation>
</comment>
<gene>
    <name evidence="6" type="primary">ric</name>
    <name evidence="6" type="ORF">HMPREF1052_1552</name>
</gene>
<dbReference type="GO" id="GO:0005737">
    <property type="term" value="C:cytoplasm"/>
    <property type="evidence" value="ECO:0007669"/>
    <property type="project" value="UniProtKB-SubCell"/>
</dbReference>
<evidence type="ECO:0000313" key="6">
    <source>
        <dbReference type="EMBL" id="EIJ70177.1"/>
    </source>
</evidence>
<feature type="domain" description="Hemerythrin-like" evidence="5">
    <location>
        <begin position="79"/>
        <end position="218"/>
    </location>
</feature>
<keyword evidence="2" id="KW-0963">Cytoplasm</keyword>
<dbReference type="NCBIfam" id="TIGR03652">
    <property type="entry name" value="FeS_repair_RIC"/>
    <property type="match status" value="1"/>
</dbReference>
<name>I3DEN4_9PAST</name>
<dbReference type="Gene3D" id="1.20.120.520">
    <property type="entry name" value="nmb1532 protein domain like"/>
    <property type="match status" value="1"/>
</dbReference>
<comment type="caution">
    <text evidence="6">The sequence shown here is derived from an EMBL/GenBank/DDBJ whole genome shotgun (WGS) entry which is preliminary data.</text>
</comment>
<dbReference type="eggNOG" id="COG2846">
    <property type="taxonomic scope" value="Bacteria"/>
</dbReference>
<reference evidence="6 7" key="1">
    <citation type="submission" date="2012-03" db="EMBL/GenBank/DDBJ databases">
        <authorList>
            <person name="Harkins D.M."/>
            <person name="Madupu R."/>
            <person name="Durkin A.S."/>
            <person name="Torralba M."/>
            <person name="Methe B."/>
            <person name="Sutton G.G."/>
            <person name="Nelson K.E."/>
        </authorList>
    </citation>
    <scope>NUCLEOTIDE SEQUENCE [LARGE SCALE GENOMIC DNA]</scope>
    <source>
        <strain evidence="6 7">CCUG 2042</strain>
    </source>
</reference>
<dbReference type="PATRIC" id="fig|1095749.3.peg.881"/>
<dbReference type="EMBL" id="AJSX01000022">
    <property type="protein sequence ID" value="EIJ70177.1"/>
    <property type="molecule type" value="Genomic_DNA"/>
</dbReference>
<dbReference type="InterPro" id="IPR019903">
    <property type="entry name" value="RIC_family"/>
</dbReference>
<dbReference type="RefSeq" id="WP_005760142.1">
    <property type="nucleotide sequence ID" value="NZ_AJSX01000022.1"/>
</dbReference>
<keyword evidence="4" id="KW-0408">Iron</keyword>
<evidence type="ECO:0000313" key="7">
    <source>
        <dbReference type="Proteomes" id="UP000006457"/>
    </source>
</evidence>
<evidence type="ECO:0000256" key="2">
    <source>
        <dbReference type="ARBA" id="ARBA00022490"/>
    </source>
</evidence>
<evidence type="ECO:0000256" key="3">
    <source>
        <dbReference type="ARBA" id="ARBA00022723"/>
    </source>
</evidence>
<keyword evidence="7" id="KW-1185">Reference proteome</keyword>
<dbReference type="NCBIfam" id="NF008221">
    <property type="entry name" value="PRK10992.1"/>
    <property type="match status" value="1"/>
</dbReference>
<evidence type="ECO:0000256" key="1">
    <source>
        <dbReference type="ARBA" id="ARBA00004496"/>
    </source>
</evidence>
<dbReference type="OrthoDB" id="9797132at2"/>
<dbReference type="GO" id="GO:0046872">
    <property type="term" value="F:metal ion binding"/>
    <property type="evidence" value="ECO:0007669"/>
    <property type="project" value="UniProtKB-KW"/>
</dbReference>
<dbReference type="Pfam" id="PF01814">
    <property type="entry name" value="Hemerythrin"/>
    <property type="match status" value="1"/>
</dbReference>
<dbReference type="Proteomes" id="UP000006457">
    <property type="component" value="Unassembled WGS sequence"/>
</dbReference>
<accession>I3DEN4</accession>
<organism evidence="6 7">
    <name type="scientific">Pasteurella bettyae CCUG 2042</name>
    <dbReference type="NCBI Taxonomy" id="1095749"/>
    <lineage>
        <taxon>Bacteria</taxon>
        <taxon>Pseudomonadati</taxon>
        <taxon>Pseudomonadota</taxon>
        <taxon>Gammaproteobacteria</taxon>
        <taxon>Pasteurellales</taxon>
        <taxon>Pasteurellaceae</taxon>
        <taxon>Pasteurella</taxon>
    </lineage>
</organism>
<dbReference type="AlphaFoldDB" id="I3DEN4"/>
<dbReference type="InterPro" id="IPR012312">
    <property type="entry name" value="Hemerythrin-like"/>
</dbReference>